<dbReference type="Proteomes" id="UP000295030">
    <property type="component" value="Unassembled WGS sequence"/>
</dbReference>
<feature type="transmembrane region" description="Helical" evidence="1">
    <location>
        <begin position="7"/>
        <end position="25"/>
    </location>
</feature>
<organism evidence="2 3">
    <name type="scientific">Ancylobacter aquaticus</name>
    <dbReference type="NCBI Taxonomy" id="100"/>
    <lineage>
        <taxon>Bacteria</taxon>
        <taxon>Pseudomonadati</taxon>
        <taxon>Pseudomonadota</taxon>
        <taxon>Alphaproteobacteria</taxon>
        <taxon>Hyphomicrobiales</taxon>
        <taxon>Xanthobacteraceae</taxon>
        <taxon>Ancylobacter</taxon>
    </lineage>
</organism>
<evidence type="ECO:0000313" key="2">
    <source>
        <dbReference type="EMBL" id="TCK23835.1"/>
    </source>
</evidence>
<keyword evidence="1" id="KW-1133">Transmembrane helix</keyword>
<dbReference type="RefSeq" id="WP_131836751.1">
    <property type="nucleotide sequence ID" value="NZ_SMFY01000003.1"/>
</dbReference>
<gene>
    <name evidence="2" type="ORF">EV667_3678</name>
</gene>
<keyword evidence="1" id="KW-0472">Membrane</keyword>
<dbReference type="EMBL" id="SMFY01000003">
    <property type="protein sequence ID" value="TCK23835.1"/>
    <property type="molecule type" value="Genomic_DNA"/>
</dbReference>
<accession>A0A4R1HSK6</accession>
<feature type="transmembrane region" description="Helical" evidence="1">
    <location>
        <begin position="31"/>
        <end position="54"/>
    </location>
</feature>
<keyword evidence="1" id="KW-0812">Transmembrane</keyword>
<keyword evidence="3" id="KW-1185">Reference proteome</keyword>
<proteinExistence type="predicted"/>
<name>A0A4R1HSK6_ANCAQ</name>
<dbReference type="AlphaFoldDB" id="A0A4R1HSK6"/>
<evidence type="ECO:0000313" key="3">
    <source>
        <dbReference type="Proteomes" id="UP000295030"/>
    </source>
</evidence>
<sequence>MKPRTIFSGIGVTVSVAGLLAVTWLEHGLHPAFTGIGAAAFVVGIIGGFMVMFADERNADQRG</sequence>
<comment type="caution">
    <text evidence="2">The sequence shown here is derived from an EMBL/GenBank/DDBJ whole genome shotgun (WGS) entry which is preliminary data.</text>
</comment>
<reference evidence="2 3" key="1">
    <citation type="submission" date="2019-03" db="EMBL/GenBank/DDBJ databases">
        <title>Genomic Encyclopedia of Type Strains, Phase IV (KMG-IV): sequencing the most valuable type-strain genomes for metagenomic binning, comparative biology and taxonomic classification.</title>
        <authorList>
            <person name="Goeker M."/>
        </authorList>
    </citation>
    <scope>NUCLEOTIDE SEQUENCE [LARGE SCALE GENOMIC DNA]</scope>
    <source>
        <strain evidence="2 3">DSM 101</strain>
    </source>
</reference>
<protein>
    <submittedName>
        <fullName evidence="2">Uncharacterized protein</fullName>
    </submittedName>
</protein>
<evidence type="ECO:0000256" key="1">
    <source>
        <dbReference type="SAM" id="Phobius"/>
    </source>
</evidence>